<evidence type="ECO:0000313" key="3">
    <source>
        <dbReference type="Proteomes" id="UP000280960"/>
    </source>
</evidence>
<feature type="domain" description="Polymerase beta nucleotidyltransferase" evidence="1">
    <location>
        <begin position="24"/>
        <end position="115"/>
    </location>
</feature>
<dbReference type="Pfam" id="PF18765">
    <property type="entry name" value="Polbeta"/>
    <property type="match status" value="1"/>
</dbReference>
<gene>
    <name evidence="2" type="ORF">D2962_12835</name>
</gene>
<sequence>MSGGAYMGELIELDRLKLSRFVREKLEMFPEVVGAYFFGSVLEKMRPDSDIDVGIILQTGAIKSEKELDLLLAKLANALGNYEGHIFDIVSIGNVNNILAFKILKKGEPIYIKDEGKVTDMIEIVSRLYSENYPRYKEALKIILEG</sequence>
<dbReference type="Proteomes" id="UP000280960">
    <property type="component" value="Chromosome"/>
</dbReference>
<reference evidence="2 3" key="1">
    <citation type="submission" date="2018-10" db="EMBL/GenBank/DDBJ databases">
        <authorList>
            <person name="Zhang X."/>
        </authorList>
    </citation>
    <scope>NUCLEOTIDE SEQUENCE [LARGE SCALE GENOMIC DNA]</scope>
    <source>
        <strain evidence="2 3">SK-G1</strain>
    </source>
</reference>
<organism evidence="2 3">
    <name type="scientific">Biomaibacter acetigenes</name>
    <dbReference type="NCBI Taxonomy" id="2316383"/>
    <lineage>
        <taxon>Bacteria</taxon>
        <taxon>Bacillati</taxon>
        <taxon>Bacillota</taxon>
        <taxon>Clostridia</taxon>
        <taxon>Thermosediminibacterales</taxon>
        <taxon>Tepidanaerobacteraceae</taxon>
        <taxon>Biomaibacter</taxon>
    </lineage>
</organism>
<dbReference type="SUPFAM" id="SSF81301">
    <property type="entry name" value="Nucleotidyltransferase"/>
    <property type="match status" value="1"/>
</dbReference>
<proteinExistence type="predicted"/>
<dbReference type="KEGG" id="bacg:D2962_12835"/>
<keyword evidence="2" id="KW-0808">Transferase</keyword>
<dbReference type="PANTHER" id="PTHR43852:SF2">
    <property type="entry name" value="PROTEIN ADENYLYLTRANSFERASE MNTA"/>
    <property type="match status" value="1"/>
</dbReference>
<dbReference type="Gene3D" id="3.30.460.10">
    <property type="entry name" value="Beta Polymerase, domain 2"/>
    <property type="match status" value="1"/>
</dbReference>
<dbReference type="GO" id="GO:0016740">
    <property type="term" value="F:transferase activity"/>
    <property type="evidence" value="ECO:0007669"/>
    <property type="project" value="UniProtKB-KW"/>
</dbReference>
<evidence type="ECO:0000259" key="1">
    <source>
        <dbReference type="Pfam" id="PF18765"/>
    </source>
</evidence>
<dbReference type="InterPro" id="IPR041633">
    <property type="entry name" value="Polbeta"/>
</dbReference>
<accession>A0A3G2R7L3</accession>
<evidence type="ECO:0000313" key="2">
    <source>
        <dbReference type="EMBL" id="AYO31365.1"/>
    </source>
</evidence>
<name>A0A3G2R7L3_9FIRM</name>
<dbReference type="EMBL" id="CP033169">
    <property type="protein sequence ID" value="AYO31365.1"/>
    <property type="molecule type" value="Genomic_DNA"/>
</dbReference>
<protein>
    <submittedName>
        <fullName evidence="2">Nucleotidyltransferase domain-containing protein</fullName>
    </submittedName>
</protein>
<dbReference type="InterPro" id="IPR052930">
    <property type="entry name" value="TA_antitoxin_MntA"/>
</dbReference>
<dbReference type="PANTHER" id="PTHR43852">
    <property type="entry name" value="NUCLEOTIDYLTRANSFERASE"/>
    <property type="match status" value="1"/>
</dbReference>
<dbReference type="InterPro" id="IPR043519">
    <property type="entry name" value="NT_sf"/>
</dbReference>
<dbReference type="AlphaFoldDB" id="A0A3G2R7L3"/>
<dbReference type="CDD" id="cd05403">
    <property type="entry name" value="NT_KNTase_like"/>
    <property type="match status" value="1"/>
</dbReference>
<keyword evidence="3" id="KW-1185">Reference proteome</keyword>